<comment type="caution">
    <text evidence="2">The sequence shown here is derived from an EMBL/GenBank/DDBJ whole genome shotgun (WGS) entry which is preliminary data.</text>
</comment>
<proteinExistence type="predicted"/>
<dbReference type="RefSeq" id="WP_326088042.1">
    <property type="nucleotide sequence ID" value="NZ_JARLKZ010000006.1"/>
</dbReference>
<evidence type="ECO:0000259" key="1">
    <source>
        <dbReference type="PROSITE" id="PS51186"/>
    </source>
</evidence>
<dbReference type="SUPFAM" id="SSF55729">
    <property type="entry name" value="Acyl-CoA N-acyltransferases (Nat)"/>
    <property type="match status" value="1"/>
</dbReference>
<dbReference type="Proteomes" id="UP001344632">
    <property type="component" value="Unassembled WGS sequence"/>
</dbReference>
<protein>
    <submittedName>
        <fullName evidence="2">GNAT family protein</fullName>
    </submittedName>
</protein>
<evidence type="ECO:0000313" key="2">
    <source>
        <dbReference type="EMBL" id="MEC0240376.1"/>
    </source>
</evidence>
<name>A0ABU6GKV9_9BACL</name>
<dbReference type="EMBL" id="JARLKZ010000006">
    <property type="protein sequence ID" value="MEC0240376.1"/>
    <property type="molecule type" value="Genomic_DNA"/>
</dbReference>
<feature type="domain" description="N-acetyltransferase" evidence="1">
    <location>
        <begin position="15"/>
        <end position="179"/>
    </location>
</feature>
<dbReference type="PANTHER" id="PTHR43415:SF3">
    <property type="entry name" value="GNAT-FAMILY ACETYLTRANSFERASE"/>
    <property type="match status" value="1"/>
</dbReference>
<dbReference type="InterPro" id="IPR016181">
    <property type="entry name" value="Acyl_CoA_acyltransferase"/>
</dbReference>
<dbReference type="Pfam" id="PF13302">
    <property type="entry name" value="Acetyltransf_3"/>
    <property type="match status" value="1"/>
</dbReference>
<dbReference type="PANTHER" id="PTHR43415">
    <property type="entry name" value="SPERMIDINE N(1)-ACETYLTRANSFERASE"/>
    <property type="match status" value="1"/>
</dbReference>
<reference evidence="2 3" key="1">
    <citation type="submission" date="2023-03" db="EMBL/GenBank/DDBJ databases">
        <title>Bacillus Genome Sequencing.</title>
        <authorList>
            <person name="Dunlap C."/>
        </authorList>
    </citation>
    <scope>NUCLEOTIDE SEQUENCE [LARGE SCALE GENOMIC DNA]</scope>
    <source>
        <strain evidence="2 3">BD-525</strain>
    </source>
</reference>
<keyword evidence="3" id="KW-1185">Reference proteome</keyword>
<sequence length="188" mass="21944">MTEKLTEFRIEGNGIYLRYVQESDLEEYYAFLQDPQMIRLTGSQNEFTRDEIVDWIKKISLINEDRIDLMIMLEETDELLGEVVLNEIDSINRSANIRIGIQGTQHRGKGYGTEAMISMLRYGFETMKLHRIHLGVYTFNPRAIHVYEKIGFLQEGIQRDAIYLDGEFHDMITMAILEDEFRSLHGVG</sequence>
<organism evidence="2 3">
    <name type="scientific">Paenibacillus dokdonensis</name>
    <dbReference type="NCBI Taxonomy" id="2567944"/>
    <lineage>
        <taxon>Bacteria</taxon>
        <taxon>Bacillati</taxon>
        <taxon>Bacillota</taxon>
        <taxon>Bacilli</taxon>
        <taxon>Bacillales</taxon>
        <taxon>Paenibacillaceae</taxon>
        <taxon>Paenibacillus</taxon>
    </lineage>
</organism>
<accession>A0ABU6GKV9</accession>
<evidence type="ECO:0000313" key="3">
    <source>
        <dbReference type="Proteomes" id="UP001344632"/>
    </source>
</evidence>
<dbReference type="InterPro" id="IPR000182">
    <property type="entry name" value="GNAT_dom"/>
</dbReference>
<gene>
    <name evidence="2" type="ORF">P4H66_10990</name>
</gene>
<dbReference type="PROSITE" id="PS51186">
    <property type="entry name" value="GNAT"/>
    <property type="match status" value="1"/>
</dbReference>
<dbReference type="Gene3D" id="3.40.630.30">
    <property type="match status" value="1"/>
</dbReference>